<dbReference type="GO" id="GO:0009190">
    <property type="term" value="P:cyclic nucleotide biosynthetic process"/>
    <property type="evidence" value="ECO:0007669"/>
    <property type="project" value="InterPro"/>
</dbReference>
<dbReference type="GO" id="GO:0004016">
    <property type="term" value="F:adenylate cyclase activity"/>
    <property type="evidence" value="ECO:0007669"/>
    <property type="project" value="TreeGrafter"/>
</dbReference>
<dbReference type="InterPro" id="IPR001054">
    <property type="entry name" value="A/G_cyclase"/>
</dbReference>
<dbReference type="GO" id="GO:0035556">
    <property type="term" value="P:intracellular signal transduction"/>
    <property type="evidence" value="ECO:0007669"/>
    <property type="project" value="InterPro"/>
</dbReference>
<gene>
    <name evidence="4" type="primary">cyaI3</name>
    <name evidence="5" type="ORF">BST37_10885</name>
    <name evidence="4" type="ORF">MNVI_33650</name>
</gene>
<dbReference type="CDD" id="cd07302">
    <property type="entry name" value="CHD"/>
    <property type="match status" value="1"/>
</dbReference>
<evidence type="ECO:0000313" key="5">
    <source>
        <dbReference type="EMBL" id="ORB14641.1"/>
    </source>
</evidence>
<dbReference type="Pfam" id="PF13191">
    <property type="entry name" value="AAA_16"/>
    <property type="match status" value="1"/>
</dbReference>
<evidence type="ECO:0000256" key="2">
    <source>
        <dbReference type="ARBA" id="ARBA00022840"/>
    </source>
</evidence>
<organism evidence="4 7">
    <name type="scientific">Mycobacterium noviomagense</name>
    <dbReference type="NCBI Taxonomy" id="459858"/>
    <lineage>
        <taxon>Bacteria</taxon>
        <taxon>Bacillati</taxon>
        <taxon>Actinomycetota</taxon>
        <taxon>Actinomycetes</taxon>
        <taxon>Mycobacteriales</taxon>
        <taxon>Mycobacteriaceae</taxon>
        <taxon>Mycobacterium</taxon>
    </lineage>
</organism>
<protein>
    <submittedName>
        <fullName evidence="4">Adenylate cyclase</fullName>
    </submittedName>
    <submittedName>
        <fullName evidence="5">Adenylate/guanylate cyclase domain-containing protein</fullName>
    </submittedName>
</protein>
<dbReference type="KEGG" id="mnv:MNVI_33650"/>
<evidence type="ECO:0000313" key="6">
    <source>
        <dbReference type="Proteomes" id="UP000192374"/>
    </source>
</evidence>
<name>A0A7I7PHE0_9MYCO</name>
<accession>A0A7I7PHE0</accession>
<dbReference type="PROSITE" id="PS50125">
    <property type="entry name" value="GUANYLATE_CYCLASE_2"/>
    <property type="match status" value="1"/>
</dbReference>
<dbReference type="OrthoDB" id="5476461at2"/>
<dbReference type="AlphaFoldDB" id="A0A7I7PHE0"/>
<evidence type="ECO:0000313" key="7">
    <source>
        <dbReference type="Proteomes" id="UP000466894"/>
    </source>
</evidence>
<sequence length="1063" mass="116081">MNGHTPAPTIDELLDRAVQAINRGDRATANALAGRVLEVDDNNLDAEELLATPAGGGTIRRLTIMFADLVDSTALSTRIEPETYRTVVGRYRDEVLRNVNRYDGHIGSTKGDGLLAVFGHPTPHEDDVGRAVRAGLDITNDVAALSERVRRRFGFDIDVRVGIHRGLVYLDTEQDDVYGLGANLAARICSLAQPGTVAVSDAVARLVRDSFQLEAREPQAVKGVDGLVGHYRAVAELDPTRHALGPLVGRQREVDYLRDAWSQAVVGTLRNPGVVFVGEGGIGKSRLAAAAIEMAVASHAVVLEMFGSPFHTDTGLRPVRKLLERRCGIDATSDPAQRLAKLEAEITHVGLDPTAMVPMLAPVLAIRPEAGYRPALVEGSKLHSQIATAVYNYLLACMGNGAALMVIEDLHWFDPDTIEVVHQLIGADTGRLLVVVTGREHVAWPDNVRIFDLRPLTDEQADELILALDPAMTSHARDEVRHRCDGIPLYIEEVMAKILEQQVDSEVTQVPDTLYEALLARLPSNRNAVLVAQAAAIVGGVVDRGLLLSIVDLAQDDLDQAIGELTVSGVLQPVRNDVWRFRHELLREVTTELVPPSLRGRLHGRVGDVLAAASTTGNPEWRLVAHHYEEAKRYDAAASAYEHASAVARQRGALGEARSYLARAVENIERSAPGPERDEHEIALRLQRGFLASVALGHASAEAAADFEHCLRLIGTRVSPQLYATLSALWSYYTARGELRRATKLAESLRSRLADMPPWARAVNKLLFGGLAWFRGDFADARALNEASATMAGEMGEPRVEDAWFLPNEPFATIYTYLAVSRFMEGDLAGAEAAFGQTRRRCEILSFPHGMFSLAYGKSLETWLRIEAGQLDRAAELVAELAELGKQHGFDEWMMVAATQDATVRSVAALASDEPDPAMLQALIETMTAVVQTWRAYDLKVFLMCYDAVLARLLSAAGRQDAARDRVRIALELADETEMHFYDSELLRVQAHTSDDPQVCHSGLREAVELARVQGAVIFELRAAADDFELVGESARAALADAVGRFPPEQSWPELTRARALLG</sequence>
<dbReference type="Proteomes" id="UP000466894">
    <property type="component" value="Chromosome"/>
</dbReference>
<dbReference type="Pfam" id="PF00211">
    <property type="entry name" value="Guanylate_cyc"/>
    <property type="match status" value="1"/>
</dbReference>
<dbReference type="Gene3D" id="3.30.70.1230">
    <property type="entry name" value="Nucleotide cyclase"/>
    <property type="match status" value="1"/>
</dbReference>
<dbReference type="InterPro" id="IPR027417">
    <property type="entry name" value="P-loop_NTPase"/>
</dbReference>
<feature type="domain" description="Guanylate cyclase" evidence="3">
    <location>
        <begin position="63"/>
        <end position="189"/>
    </location>
</feature>
<reference evidence="4" key="3">
    <citation type="submission" date="2020-02" db="EMBL/GenBank/DDBJ databases">
        <authorList>
            <person name="Matsumoto Y."/>
            <person name="Motooka D."/>
            <person name="Nakamura S."/>
        </authorList>
    </citation>
    <scope>NUCLEOTIDE SEQUENCE</scope>
    <source>
        <strain evidence="4">JCM 16367</strain>
    </source>
</reference>
<dbReference type="SUPFAM" id="SSF52540">
    <property type="entry name" value="P-loop containing nucleoside triphosphate hydrolases"/>
    <property type="match status" value="1"/>
</dbReference>
<keyword evidence="1" id="KW-0547">Nucleotide-binding</keyword>
<dbReference type="PANTHER" id="PTHR16305:SF28">
    <property type="entry name" value="GUANYLATE CYCLASE DOMAIN-CONTAINING PROTEIN"/>
    <property type="match status" value="1"/>
</dbReference>
<reference evidence="5 6" key="1">
    <citation type="submission" date="2017-02" db="EMBL/GenBank/DDBJ databases">
        <title>The new phylogeny of genus Mycobacterium.</title>
        <authorList>
            <person name="Tortoli E."/>
            <person name="Trovato A."/>
            <person name="Cirillo D.M."/>
        </authorList>
    </citation>
    <scope>NUCLEOTIDE SEQUENCE [LARGE SCALE GENOMIC DNA]</scope>
    <source>
        <strain evidence="5 6">DSM 45145</strain>
    </source>
</reference>
<keyword evidence="6" id="KW-1185">Reference proteome</keyword>
<dbReference type="SUPFAM" id="SSF55073">
    <property type="entry name" value="Nucleotide cyclase"/>
    <property type="match status" value="1"/>
</dbReference>
<evidence type="ECO:0000259" key="3">
    <source>
        <dbReference type="PROSITE" id="PS50125"/>
    </source>
</evidence>
<dbReference type="PANTHER" id="PTHR16305">
    <property type="entry name" value="TESTICULAR SOLUBLE ADENYLYL CYCLASE"/>
    <property type="match status" value="1"/>
</dbReference>
<dbReference type="GO" id="GO:0005524">
    <property type="term" value="F:ATP binding"/>
    <property type="evidence" value="ECO:0007669"/>
    <property type="project" value="UniProtKB-KW"/>
</dbReference>
<dbReference type="InterPro" id="IPR041664">
    <property type="entry name" value="AAA_16"/>
</dbReference>
<dbReference type="EMBL" id="AP022583">
    <property type="protein sequence ID" value="BBY08047.1"/>
    <property type="molecule type" value="Genomic_DNA"/>
</dbReference>
<dbReference type="GO" id="GO:0005737">
    <property type="term" value="C:cytoplasm"/>
    <property type="evidence" value="ECO:0007669"/>
    <property type="project" value="TreeGrafter"/>
</dbReference>
<dbReference type="SMART" id="SM00044">
    <property type="entry name" value="CYCc"/>
    <property type="match status" value="1"/>
</dbReference>
<reference evidence="4 7" key="2">
    <citation type="journal article" date="2019" name="Emerg. Microbes Infect.">
        <title>Comprehensive subspecies identification of 175 nontuberculous mycobacteria species based on 7547 genomic profiles.</title>
        <authorList>
            <person name="Matsumoto Y."/>
            <person name="Kinjo T."/>
            <person name="Motooka D."/>
            <person name="Nabeya D."/>
            <person name="Jung N."/>
            <person name="Uechi K."/>
            <person name="Horii T."/>
            <person name="Iida T."/>
            <person name="Fujita J."/>
            <person name="Nakamura S."/>
        </authorList>
    </citation>
    <scope>NUCLEOTIDE SEQUENCE [LARGE SCALE GENOMIC DNA]</scope>
    <source>
        <strain evidence="4 7">JCM 16367</strain>
    </source>
</reference>
<evidence type="ECO:0000313" key="4">
    <source>
        <dbReference type="EMBL" id="BBY08047.1"/>
    </source>
</evidence>
<dbReference type="Proteomes" id="UP000192374">
    <property type="component" value="Unassembled WGS sequence"/>
</dbReference>
<proteinExistence type="predicted"/>
<dbReference type="EMBL" id="MVIC01000016">
    <property type="protein sequence ID" value="ORB14641.1"/>
    <property type="molecule type" value="Genomic_DNA"/>
</dbReference>
<keyword evidence="2" id="KW-0067">ATP-binding</keyword>
<dbReference type="RefSeq" id="WP_083087718.1">
    <property type="nucleotide sequence ID" value="NZ_AP022583.1"/>
</dbReference>
<evidence type="ECO:0000256" key="1">
    <source>
        <dbReference type="ARBA" id="ARBA00022741"/>
    </source>
</evidence>
<dbReference type="InterPro" id="IPR029787">
    <property type="entry name" value="Nucleotide_cyclase"/>
</dbReference>